<dbReference type="Proteomes" id="UP000672032">
    <property type="component" value="Chromosome 3"/>
</dbReference>
<keyword evidence="3" id="KW-1185">Reference proteome</keyword>
<feature type="region of interest" description="Disordered" evidence="1">
    <location>
        <begin position="368"/>
        <end position="404"/>
    </location>
</feature>
<dbReference type="AlphaFoldDB" id="A0A8A3PDU0"/>
<dbReference type="Gene3D" id="3.40.50.1110">
    <property type="entry name" value="SGNH hydrolase"/>
    <property type="match status" value="1"/>
</dbReference>
<dbReference type="EMBL" id="CP063407">
    <property type="protein sequence ID" value="QSZ33288.1"/>
    <property type="molecule type" value="Genomic_DNA"/>
</dbReference>
<proteinExistence type="predicted"/>
<dbReference type="InterPro" id="IPR036514">
    <property type="entry name" value="SGNH_hydro_sf"/>
</dbReference>
<evidence type="ECO:0000313" key="2">
    <source>
        <dbReference type="EMBL" id="QSZ33288.1"/>
    </source>
</evidence>
<gene>
    <name evidence="2" type="ORF">DSL72_002876</name>
</gene>
<feature type="compositionally biased region" description="Basic and acidic residues" evidence="1">
    <location>
        <begin position="384"/>
        <end position="396"/>
    </location>
</feature>
<reference evidence="2" key="1">
    <citation type="submission" date="2020-10" db="EMBL/GenBank/DDBJ databases">
        <title>Genome Sequence of Monilinia vaccinii-corymbosi Sheds Light on Mummy Berry Disease Infection of Blueberry and Mating Type.</title>
        <authorList>
            <person name="Yow A.G."/>
            <person name="Zhang Y."/>
            <person name="Bansal K."/>
            <person name="Eacker S.M."/>
            <person name="Sullivan S."/>
            <person name="Liachko I."/>
            <person name="Cubeta M.A."/>
            <person name="Rollins J.A."/>
            <person name="Ashrafi H."/>
        </authorList>
    </citation>
    <scope>NUCLEOTIDE SEQUENCE</scope>
    <source>
        <strain evidence="2">RL-1</strain>
    </source>
</reference>
<accession>A0A8A3PDU0</accession>
<evidence type="ECO:0000256" key="1">
    <source>
        <dbReference type="SAM" id="MobiDB-lite"/>
    </source>
</evidence>
<organism evidence="2 3">
    <name type="scientific">Monilinia vaccinii-corymbosi</name>
    <dbReference type="NCBI Taxonomy" id="61207"/>
    <lineage>
        <taxon>Eukaryota</taxon>
        <taxon>Fungi</taxon>
        <taxon>Dikarya</taxon>
        <taxon>Ascomycota</taxon>
        <taxon>Pezizomycotina</taxon>
        <taxon>Leotiomycetes</taxon>
        <taxon>Helotiales</taxon>
        <taxon>Sclerotiniaceae</taxon>
        <taxon>Monilinia</taxon>
    </lineage>
</organism>
<evidence type="ECO:0000313" key="3">
    <source>
        <dbReference type="Proteomes" id="UP000672032"/>
    </source>
</evidence>
<sequence length="457" mass="50647">MRVYTRLGVLALSIFLGSTFLTILPQSQYTQHLRKIENGVKGGFWPWSSGHAEEESGIRLVVFGDSWVDDRMEENGEGKGRSWTQVLCEELRCTSQTNLAASLPAASYSTMTPTGAFASTKSYLASIRNTSGHNATLETMLPDFEAQIKSFVALPQPEHKLKETIFVISFGTWDVWHYAALNYSDALVAQEKAVADMFVQLDKLYAHHRATLEATHLSENEHNGSRSAPKPQFRVVIPKLFDPTMLPGWLSQRPPPMKPSNVAEVQKNAIHLLREWDAQVEHSIKSWFASTPKATTSSVSAKPKQEKVVSLVEEIQGPSRGRKSAKKLQGNAGMSPPRKDIFYYDLNQFLTEIILEHRLEDGGISDATGLGTQESPYVSVSDPCLREGDSGGERRMAKGGGSMEETGDALEINGYLVCESPDEHLFWDDFTIGGLAKEKLGREVARMIKQGLTLRAT</sequence>
<name>A0A8A3PDU0_9HELO</name>
<protein>
    <submittedName>
        <fullName evidence="2">Uncharacterized protein</fullName>
    </submittedName>
</protein>
<dbReference type="OrthoDB" id="5278722at2759"/>